<dbReference type="InterPro" id="IPR027417">
    <property type="entry name" value="P-loop_NTPase"/>
</dbReference>
<organism evidence="1 2">
    <name type="scientific">Candidatus Nomurabacteria bacterium GW2011_GWB1_40_7</name>
    <dbReference type="NCBI Taxonomy" id="1618744"/>
    <lineage>
        <taxon>Bacteria</taxon>
        <taxon>Candidatus Nomuraibacteriota</taxon>
    </lineage>
</organism>
<sequence length="247" mass="28082">MSVLKHLDEKNLHHAYLIDGARDEIIPEIIKFCESINIKTFGNPDFVHISIDNFKIDEAFELRAMSSNRGFSPTNKKIFLLCANSLSLDAQNVLLKMFEEPIENTHFFLIVPDVNALLKTLVSRFYLIKSEIKSGENFKVAEKFIAMPLQNRIDFIKELLTEPEEDEDLPAQAGGNRTIVLDSTRSKSLNFLNALELIIHHRGTLCNYTGFPCGIFEHFFKVREFLRMSGSSAKSLMESVALITPVL</sequence>
<reference evidence="1 2" key="1">
    <citation type="journal article" date="2015" name="Nature">
        <title>rRNA introns, odd ribosomes, and small enigmatic genomes across a large radiation of phyla.</title>
        <authorList>
            <person name="Brown C.T."/>
            <person name="Hug L.A."/>
            <person name="Thomas B.C."/>
            <person name="Sharon I."/>
            <person name="Castelle C.J."/>
            <person name="Singh A."/>
            <person name="Wilkins M.J."/>
            <person name="Williams K.H."/>
            <person name="Banfield J.F."/>
        </authorList>
    </citation>
    <scope>NUCLEOTIDE SEQUENCE [LARGE SCALE GENOMIC DNA]</scope>
</reference>
<dbReference type="SUPFAM" id="SSF52540">
    <property type="entry name" value="P-loop containing nucleoside triphosphate hydrolases"/>
    <property type="match status" value="1"/>
</dbReference>
<comment type="caution">
    <text evidence="1">The sequence shown here is derived from an EMBL/GenBank/DDBJ whole genome shotgun (WGS) entry which is preliminary data.</text>
</comment>
<dbReference type="Gene3D" id="3.40.50.300">
    <property type="entry name" value="P-loop containing nucleotide triphosphate hydrolases"/>
    <property type="match status" value="1"/>
</dbReference>
<dbReference type="Pfam" id="PF13177">
    <property type="entry name" value="DNA_pol3_delta2"/>
    <property type="match status" value="1"/>
</dbReference>
<evidence type="ECO:0000313" key="1">
    <source>
        <dbReference type="EMBL" id="KKR70627.1"/>
    </source>
</evidence>
<gene>
    <name evidence="1" type="ORF">UU13_C0003G0071</name>
</gene>
<accession>A0A0G0W5V8</accession>
<name>A0A0G0W5V8_9BACT</name>
<dbReference type="AlphaFoldDB" id="A0A0G0W5V8"/>
<dbReference type="EMBL" id="LBZL01000003">
    <property type="protein sequence ID" value="KKR70627.1"/>
    <property type="molecule type" value="Genomic_DNA"/>
</dbReference>
<protein>
    <submittedName>
        <fullName evidence="1">Polymerase III subunit delta' protein</fullName>
    </submittedName>
</protein>
<proteinExistence type="predicted"/>
<dbReference type="Proteomes" id="UP000034452">
    <property type="component" value="Unassembled WGS sequence"/>
</dbReference>
<evidence type="ECO:0000313" key="2">
    <source>
        <dbReference type="Proteomes" id="UP000034452"/>
    </source>
</evidence>